<name>X0VKB3_9ZZZZ</name>
<dbReference type="InterPro" id="IPR005532">
    <property type="entry name" value="SUMF_dom"/>
</dbReference>
<dbReference type="EMBL" id="BARS01024919">
    <property type="protein sequence ID" value="GAG12933.1"/>
    <property type="molecule type" value="Genomic_DNA"/>
</dbReference>
<dbReference type="PANTHER" id="PTHR23150">
    <property type="entry name" value="SULFATASE MODIFYING FACTOR 1, 2"/>
    <property type="match status" value="1"/>
</dbReference>
<evidence type="ECO:0000259" key="2">
    <source>
        <dbReference type="Pfam" id="PF03781"/>
    </source>
</evidence>
<dbReference type="InterPro" id="IPR051043">
    <property type="entry name" value="Sulfatase_Mod_Factor_Kinase"/>
</dbReference>
<dbReference type="InterPro" id="IPR042095">
    <property type="entry name" value="SUMF_sf"/>
</dbReference>
<evidence type="ECO:0000256" key="1">
    <source>
        <dbReference type="SAM" id="MobiDB-lite"/>
    </source>
</evidence>
<dbReference type="InterPro" id="IPR016187">
    <property type="entry name" value="CTDL_fold"/>
</dbReference>
<protein>
    <recommendedName>
        <fullName evidence="2">Sulfatase-modifying factor enzyme-like domain-containing protein</fullName>
    </recommendedName>
</protein>
<dbReference type="Pfam" id="PF03781">
    <property type="entry name" value="FGE-sulfatase"/>
    <property type="match status" value="1"/>
</dbReference>
<dbReference type="SUPFAM" id="SSF56436">
    <property type="entry name" value="C-type lectin-like"/>
    <property type="match status" value="1"/>
</dbReference>
<dbReference type="GO" id="GO:0120147">
    <property type="term" value="F:formylglycine-generating oxidase activity"/>
    <property type="evidence" value="ECO:0007669"/>
    <property type="project" value="TreeGrafter"/>
</dbReference>
<organism evidence="3">
    <name type="scientific">marine sediment metagenome</name>
    <dbReference type="NCBI Taxonomy" id="412755"/>
    <lineage>
        <taxon>unclassified sequences</taxon>
        <taxon>metagenomes</taxon>
        <taxon>ecological metagenomes</taxon>
    </lineage>
</organism>
<proteinExistence type="predicted"/>
<gene>
    <name evidence="3" type="ORF">S01H1_39482</name>
</gene>
<dbReference type="Gene3D" id="3.90.1580.10">
    <property type="entry name" value="paralog of FGE (formylglycine-generating enzyme)"/>
    <property type="match status" value="1"/>
</dbReference>
<sequence>MAPGSFVMGSPEKEKGGRDDERPQRVVEITKAFWLGQLETTQAQWEAVMGKNPAKYSGYDDLPVESVSCHDVQEYLGRLNAHCGRTVCRLPTEAEWEYACRAGSEEAFCSGEIRESLHKDPNLDKVGWYSGNTTRGRRRPRAVGMLQANLWNLYDMHGNVSEWCGDWYGPYVAPAAQRPRAITSLAGWESEEEDEVPPAIDPSGPVEGKHRIYRGGSWWDASKNCRAARRFKTEPTTRSERIGLRLVRVYEEEVIDAR</sequence>
<feature type="domain" description="Sulfatase-modifying factor enzyme-like" evidence="2">
    <location>
        <begin position="2"/>
        <end position="248"/>
    </location>
</feature>
<feature type="compositionally biased region" description="Basic and acidic residues" evidence="1">
    <location>
        <begin position="11"/>
        <end position="23"/>
    </location>
</feature>
<accession>X0VKB3</accession>
<reference evidence="3" key="1">
    <citation type="journal article" date="2014" name="Front. Microbiol.">
        <title>High frequency of phylogenetically diverse reductive dehalogenase-homologous genes in deep subseafloor sedimentary metagenomes.</title>
        <authorList>
            <person name="Kawai M."/>
            <person name="Futagami T."/>
            <person name="Toyoda A."/>
            <person name="Takaki Y."/>
            <person name="Nishi S."/>
            <person name="Hori S."/>
            <person name="Arai W."/>
            <person name="Tsubouchi T."/>
            <person name="Morono Y."/>
            <person name="Uchiyama I."/>
            <person name="Ito T."/>
            <person name="Fujiyama A."/>
            <person name="Inagaki F."/>
            <person name="Takami H."/>
        </authorList>
    </citation>
    <scope>NUCLEOTIDE SEQUENCE</scope>
    <source>
        <strain evidence="3">Expedition CK06-06</strain>
    </source>
</reference>
<dbReference type="AlphaFoldDB" id="X0VKB3"/>
<comment type="caution">
    <text evidence="3">The sequence shown here is derived from an EMBL/GenBank/DDBJ whole genome shotgun (WGS) entry which is preliminary data.</text>
</comment>
<evidence type="ECO:0000313" key="3">
    <source>
        <dbReference type="EMBL" id="GAG12933.1"/>
    </source>
</evidence>
<feature type="region of interest" description="Disordered" evidence="1">
    <location>
        <begin position="188"/>
        <end position="207"/>
    </location>
</feature>
<dbReference type="PANTHER" id="PTHR23150:SF19">
    <property type="entry name" value="FORMYLGLYCINE-GENERATING ENZYME"/>
    <property type="match status" value="1"/>
</dbReference>
<feature type="region of interest" description="Disordered" evidence="1">
    <location>
        <begin position="1"/>
        <end position="23"/>
    </location>
</feature>